<evidence type="ECO:0000313" key="1">
    <source>
        <dbReference type="EMBL" id="RXI00612.1"/>
    </source>
</evidence>
<protein>
    <submittedName>
        <fullName evidence="1">Uncharacterized protein</fullName>
    </submittedName>
</protein>
<proteinExistence type="predicted"/>
<evidence type="ECO:0000313" key="2">
    <source>
        <dbReference type="Proteomes" id="UP000290289"/>
    </source>
</evidence>
<accession>A0A498K5L0</accession>
<gene>
    <name evidence="1" type="ORF">DVH24_000846</name>
</gene>
<organism evidence="1 2">
    <name type="scientific">Malus domestica</name>
    <name type="common">Apple</name>
    <name type="synonym">Pyrus malus</name>
    <dbReference type="NCBI Taxonomy" id="3750"/>
    <lineage>
        <taxon>Eukaryota</taxon>
        <taxon>Viridiplantae</taxon>
        <taxon>Streptophyta</taxon>
        <taxon>Embryophyta</taxon>
        <taxon>Tracheophyta</taxon>
        <taxon>Spermatophyta</taxon>
        <taxon>Magnoliopsida</taxon>
        <taxon>eudicotyledons</taxon>
        <taxon>Gunneridae</taxon>
        <taxon>Pentapetalae</taxon>
        <taxon>rosids</taxon>
        <taxon>fabids</taxon>
        <taxon>Rosales</taxon>
        <taxon>Rosaceae</taxon>
        <taxon>Amygdaloideae</taxon>
        <taxon>Maleae</taxon>
        <taxon>Malus</taxon>
    </lineage>
</organism>
<reference evidence="1 2" key="1">
    <citation type="submission" date="2018-10" db="EMBL/GenBank/DDBJ databases">
        <title>A high-quality apple genome assembly.</title>
        <authorList>
            <person name="Hu J."/>
        </authorList>
    </citation>
    <scope>NUCLEOTIDE SEQUENCE [LARGE SCALE GENOMIC DNA]</scope>
    <source>
        <strain evidence="2">cv. HFTH1</strain>
        <tissue evidence="1">Young leaf</tissue>
    </source>
</reference>
<dbReference type="EMBL" id="RDQH01000330">
    <property type="protein sequence ID" value="RXI00612.1"/>
    <property type="molecule type" value="Genomic_DNA"/>
</dbReference>
<keyword evidence="2" id="KW-1185">Reference proteome</keyword>
<dbReference type="Proteomes" id="UP000290289">
    <property type="component" value="Chromosome 4"/>
</dbReference>
<sequence length="167" mass="18475">MSAAEVSTPDDRGGENINAMRALYPGSIYDIQAIWNSSAPKANPPSFYQILKQELQALSIASPGDINFLADFKCVPRGIQMVSFYPSRNKLINSHLIKSHSLRGLGKQFPSLEAWYGMMESAQEGEGTTEEAKKSNVARKLEKHQQVRMLNPRLKDSLGAHLGRQGT</sequence>
<dbReference type="AlphaFoldDB" id="A0A498K5L0"/>
<name>A0A498K5L0_MALDO</name>
<comment type="caution">
    <text evidence="1">The sequence shown here is derived from an EMBL/GenBank/DDBJ whole genome shotgun (WGS) entry which is preliminary data.</text>
</comment>